<dbReference type="GO" id="GO:0005524">
    <property type="term" value="F:ATP binding"/>
    <property type="evidence" value="ECO:0007669"/>
    <property type="project" value="UniProtKB-KW"/>
</dbReference>
<dbReference type="SMART" id="SM00797">
    <property type="entry name" value="AHS2"/>
    <property type="match status" value="1"/>
</dbReference>
<keyword evidence="2" id="KW-0378">Hydrolase</keyword>
<dbReference type="PANTHER" id="PTHR43309">
    <property type="entry name" value="5-OXOPROLINASE SUBUNIT C"/>
    <property type="match status" value="1"/>
</dbReference>
<sequence>MTTVQDRGRWGHQNLGVPVAGAMDECSHRLANRLVGNSSELATLEVTLVGPSLEFLAETTCAVAGAGFELWLDGVQVQTGRAFCVPPGGGLRFGRRRAGARAYLAVSGGIDVPPVLGSRSTDLASQLGGLGGRSLRAGDRLVVGRPTGRPAISGAVELPFRLPVGGAHVRVMNGPDRERMTPEALASFTQGRFTIDPDSNRMGYRLRGELLALADSSPLLSGPTPVGTVQVPPSGTPIVLMADRQTTGGYVRIATVISADLPVAGQLGPGDWLGFELCEHREAVAALIGLEQRLMHVS</sequence>
<accession>A0A381WH18</accession>
<reference evidence="5" key="1">
    <citation type="submission" date="2018-05" db="EMBL/GenBank/DDBJ databases">
        <authorList>
            <person name="Lanie J.A."/>
            <person name="Ng W.-L."/>
            <person name="Kazmierczak K.M."/>
            <person name="Andrzejewski T.M."/>
            <person name="Davidsen T.M."/>
            <person name="Wayne K.J."/>
            <person name="Tettelin H."/>
            <person name="Glass J.I."/>
            <person name="Rusch D."/>
            <person name="Podicherti R."/>
            <person name="Tsui H.-C.T."/>
            <person name="Winkler M.E."/>
        </authorList>
    </citation>
    <scope>NUCLEOTIDE SEQUENCE</scope>
</reference>
<name>A0A381WH18_9ZZZZ</name>
<keyword evidence="1" id="KW-0547">Nucleotide-binding</keyword>
<dbReference type="SUPFAM" id="SSF50891">
    <property type="entry name" value="Cyclophilin-like"/>
    <property type="match status" value="1"/>
</dbReference>
<evidence type="ECO:0000256" key="2">
    <source>
        <dbReference type="ARBA" id="ARBA00022801"/>
    </source>
</evidence>
<dbReference type="Pfam" id="PF02626">
    <property type="entry name" value="CT_A_B"/>
    <property type="match status" value="1"/>
</dbReference>
<evidence type="ECO:0000313" key="5">
    <source>
        <dbReference type="EMBL" id="SVA51779.1"/>
    </source>
</evidence>
<dbReference type="InterPro" id="IPR052708">
    <property type="entry name" value="PxpC"/>
</dbReference>
<dbReference type="PANTHER" id="PTHR43309:SF3">
    <property type="entry name" value="5-OXOPROLINASE SUBUNIT C"/>
    <property type="match status" value="1"/>
</dbReference>
<dbReference type="AlphaFoldDB" id="A0A381WH18"/>
<dbReference type="NCBIfam" id="TIGR00724">
    <property type="entry name" value="urea_amlyse_rel"/>
    <property type="match status" value="1"/>
</dbReference>
<protein>
    <recommendedName>
        <fullName evidence="4">Carboxyltransferase domain-containing protein</fullName>
    </recommendedName>
</protein>
<dbReference type="InterPro" id="IPR029000">
    <property type="entry name" value="Cyclophilin-like_dom_sf"/>
</dbReference>
<feature type="domain" description="Carboxyltransferase" evidence="4">
    <location>
        <begin position="14"/>
        <end position="294"/>
    </location>
</feature>
<dbReference type="Gene3D" id="2.40.100.10">
    <property type="entry name" value="Cyclophilin-like"/>
    <property type="match status" value="1"/>
</dbReference>
<dbReference type="EMBL" id="UINC01011782">
    <property type="protein sequence ID" value="SVA51779.1"/>
    <property type="molecule type" value="Genomic_DNA"/>
</dbReference>
<evidence type="ECO:0000256" key="1">
    <source>
        <dbReference type="ARBA" id="ARBA00022741"/>
    </source>
</evidence>
<dbReference type="InterPro" id="IPR003778">
    <property type="entry name" value="CT_A_B"/>
</dbReference>
<gene>
    <name evidence="5" type="ORF">METZ01_LOCUS104633</name>
</gene>
<evidence type="ECO:0000256" key="3">
    <source>
        <dbReference type="ARBA" id="ARBA00022840"/>
    </source>
</evidence>
<evidence type="ECO:0000259" key="4">
    <source>
        <dbReference type="SMART" id="SM00797"/>
    </source>
</evidence>
<organism evidence="5">
    <name type="scientific">marine metagenome</name>
    <dbReference type="NCBI Taxonomy" id="408172"/>
    <lineage>
        <taxon>unclassified sequences</taxon>
        <taxon>metagenomes</taxon>
        <taxon>ecological metagenomes</taxon>
    </lineage>
</organism>
<proteinExistence type="predicted"/>
<dbReference type="GO" id="GO:0016787">
    <property type="term" value="F:hydrolase activity"/>
    <property type="evidence" value="ECO:0007669"/>
    <property type="project" value="UniProtKB-KW"/>
</dbReference>
<keyword evidence="3" id="KW-0067">ATP-binding</keyword>